<reference evidence="3" key="1">
    <citation type="submission" date="2022-11" db="UniProtKB">
        <authorList>
            <consortium name="WormBaseParasite"/>
        </authorList>
    </citation>
    <scope>IDENTIFICATION</scope>
</reference>
<sequence>MDSKNFLQVPLEEWAIGDDRSIDYEIDRLSDFDSDIGSDDVNFDKLNCTNYRPDLILTGWLYIGGFILSISGVIVACTENHTIFAAAGGFMIYWSRQIGSDTFLKERIFQLYSIRLKDGEFPINKEVPQVEKHNHYDYKTDRRRNKEVNCWNSGNSFDASKSSKNRKSYARCFTNYLIHHDSILSPFTNVYRSTPNRACMSCGIVDASCDVTAAGGDVSSVVGDCGCAVLTSLAGAGE</sequence>
<evidence type="ECO:0000313" key="3">
    <source>
        <dbReference type="WBParaSite" id="nRc.2.0.1.t29206-RA"/>
    </source>
</evidence>
<proteinExistence type="predicted"/>
<accession>A0A915JSI7</accession>
<dbReference type="Proteomes" id="UP000887565">
    <property type="component" value="Unplaced"/>
</dbReference>
<evidence type="ECO:0000256" key="1">
    <source>
        <dbReference type="SAM" id="Phobius"/>
    </source>
</evidence>
<keyword evidence="1" id="KW-0812">Transmembrane</keyword>
<dbReference type="AlphaFoldDB" id="A0A915JSI7"/>
<feature type="transmembrane region" description="Helical" evidence="1">
    <location>
        <begin position="55"/>
        <end position="76"/>
    </location>
</feature>
<dbReference type="WBParaSite" id="nRc.2.0.1.t29206-RA">
    <property type="protein sequence ID" value="nRc.2.0.1.t29206-RA"/>
    <property type="gene ID" value="nRc.2.0.1.g29206"/>
</dbReference>
<protein>
    <submittedName>
        <fullName evidence="3">Uncharacterized protein</fullName>
    </submittedName>
</protein>
<keyword evidence="1" id="KW-1133">Transmembrane helix</keyword>
<keyword evidence="1" id="KW-0472">Membrane</keyword>
<organism evidence="2 3">
    <name type="scientific">Romanomermis culicivorax</name>
    <name type="common">Nematode worm</name>
    <dbReference type="NCBI Taxonomy" id="13658"/>
    <lineage>
        <taxon>Eukaryota</taxon>
        <taxon>Metazoa</taxon>
        <taxon>Ecdysozoa</taxon>
        <taxon>Nematoda</taxon>
        <taxon>Enoplea</taxon>
        <taxon>Dorylaimia</taxon>
        <taxon>Mermithida</taxon>
        <taxon>Mermithoidea</taxon>
        <taxon>Mermithidae</taxon>
        <taxon>Romanomermis</taxon>
    </lineage>
</organism>
<evidence type="ECO:0000313" key="2">
    <source>
        <dbReference type="Proteomes" id="UP000887565"/>
    </source>
</evidence>
<keyword evidence="2" id="KW-1185">Reference proteome</keyword>
<name>A0A915JSI7_ROMCU</name>